<feature type="compositionally biased region" description="Basic and acidic residues" evidence="1">
    <location>
        <begin position="117"/>
        <end position="135"/>
    </location>
</feature>
<accession>A0ABQ9GP21</accession>
<gene>
    <name evidence="2" type="ORF">PR048_024590</name>
</gene>
<sequence length="376" mass="41159">MLLNTELSLRTGIHIRPVAVKILLTSHQGDPGSIPRPGHSGIFVCGCRAERCRWSAGFLGDLPFPQSFHSGDAPYSPQSTLSVLKTPEPPKSLHSLAIWPTLNVEDLKADEGEARYEAAPEFKGGGKRETPEKTRLPAASSSTIPASENQGTTSSLAEPQFSHIHTKGGQWRQDRGLPLPTPDPAHGVTARPRRLPGKLRASSIISASFLGARRDGDQATPTPPTINRDAERPRLMGFSRAAFLTRLRVIAPSAARSPSTPPRRYTACPGIHDSTCLVRGTHDCLVSHREAELPCKFGAIHGILFYGLRLRDVAKCVRKEVPRRFSRRSELGVCCGWERGVAARFAGRFKAARSVEAARGVRRRDSRRARRMEAVL</sequence>
<evidence type="ECO:0000313" key="3">
    <source>
        <dbReference type="Proteomes" id="UP001159363"/>
    </source>
</evidence>
<evidence type="ECO:0000313" key="2">
    <source>
        <dbReference type="EMBL" id="KAJ8873756.1"/>
    </source>
</evidence>
<dbReference type="Proteomes" id="UP001159363">
    <property type="component" value="Chromosome 9"/>
</dbReference>
<name>A0ABQ9GP21_9NEOP</name>
<reference evidence="2 3" key="1">
    <citation type="submission" date="2023-02" db="EMBL/GenBank/DDBJ databases">
        <title>LHISI_Scaffold_Assembly.</title>
        <authorList>
            <person name="Stuart O.P."/>
            <person name="Cleave R."/>
            <person name="Magrath M.J.L."/>
            <person name="Mikheyev A.S."/>
        </authorList>
    </citation>
    <scope>NUCLEOTIDE SEQUENCE [LARGE SCALE GENOMIC DNA]</scope>
    <source>
        <strain evidence="2">Daus_M_001</strain>
        <tissue evidence="2">Leg muscle</tissue>
    </source>
</reference>
<dbReference type="EMBL" id="JARBHB010000010">
    <property type="protein sequence ID" value="KAJ8873756.1"/>
    <property type="molecule type" value="Genomic_DNA"/>
</dbReference>
<keyword evidence="3" id="KW-1185">Reference proteome</keyword>
<protein>
    <submittedName>
        <fullName evidence="2">Uncharacterized protein</fullName>
    </submittedName>
</protein>
<proteinExistence type="predicted"/>
<organism evidence="2 3">
    <name type="scientific">Dryococelus australis</name>
    <dbReference type="NCBI Taxonomy" id="614101"/>
    <lineage>
        <taxon>Eukaryota</taxon>
        <taxon>Metazoa</taxon>
        <taxon>Ecdysozoa</taxon>
        <taxon>Arthropoda</taxon>
        <taxon>Hexapoda</taxon>
        <taxon>Insecta</taxon>
        <taxon>Pterygota</taxon>
        <taxon>Neoptera</taxon>
        <taxon>Polyneoptera</taxon>
        <taxon>Phasmatodea</taxon>
        <taxon>Verophasmatodea</taxon>
        <taxon>Anareolatae</taxon>
        <taxon>Phasmatidae</taxon>
        <taxon>Eurycanthinae</taxon>
        <taxon>Dryococelus</taxon>
    </lineage>
</organism>
<feature type="region of interest" description="Disordered" evidence="1">
    <location>
        <begin position="117"/>
        <end position="197"/>
    </location>
</feature>
<comment type="caution">
    <text evidence="2">The sequence shown here is derived from an EMBL/GenBank/DDBJ whole genome shotgun (WGS) entry which is preliminary data.</text>
</comment>
<feature type="compositionally biased region" description="Polar residues" evidence="1">
    <location>
        <begin position="139"/>
        <end position="157"/>
    </location>
</feature>
<evidence type="ECO:0000256" key="1">
    <source>
        <dbReference type="SAM" id="MobiDB-lite"/>
    </source>
</evidence>